<comment type="caution">
    <text evidence="2">The sequence shown here is derived from an EMBL/GenBank/DDBJ whole genome shotgun (WGS) entry which is preliminary data.</text>
</comment>
<dbReference type="Proteomes" id="UP000179769">
    <property type="component" value="Unassembled WGS sequence"/>
</dbReference>
<protein>
    <submittedName>
        <fullName evidence="2">Uncharacterized protein</fullName>
    </submittedName>
</protein>
<proteinExistence type="predicted"/>
<gene>
    <name evidence="2" type="ORF">BBK14_09845</name>
</gene>
<organism evidence="2 3">
    <name type="scientific">Parafrankia soli</name>
    <dbReference type="NCBI Taxonomy" id="2599596"/>
    <lineage>
        <taxon>Bacteria</taxon>
        <taxon>Bacillati</taxon>
        <taxon>Actinomycetota</taxon>
        <taxon>Actinomycetes</taxon>
        <taxon>Frankiales</taxon>
        <taxon>Frankiaceae</taxon>
        <taxon>Parafrankia</taxon>
    </lineage>
</organism>
<keyword evidence="3" id="KW-1185">Reference proteome</keyword>
<evidence type="ECO:0000313" key="3">
    <source>
        <dbReference type="Proteomes" id="UP000179769"/>
    </source>
</evidence>
<accession>A0A1S1RII8</accession>
<dbReference type="EMBL" id="MAXA01000014">
    <property type="protein sequence ID" value="OHV45052.1"/>
    <property type="molecule type" value="Genomic_DNA"/>
</dbReference>
<evidence type="ECO:0000313" key="2">
    <source>
        <dbReference type="EMBL" id="OHV45052.1"/>
    </source>
</evidence>
<name>A0A1S1RII8_9ACTN</name>
<feature type="region of interest" description="Disordered" evidence="1">
    <location>
        <begin position="45"/>
        <end position="64"/>
    </location>
</feature>
<sequence>MARILPRQAAAAGASRDVELLAGHTRDEQRLFTVFTGLLGQVTPEEVQTAASRRSPRRNSTCPP</sequence>
<dbReference type="RefSeq" id="WP_071059743.1">
    <property type="nucleotide sequence ID" value="NZ_MAXA01000014.1"/>
</dbReference>
<evidence type="ECO:0000256" key="1">
    <source>
        <dbReference type="SAM" id="MobiDB-lite"/>
    </source>
</evidence>
<dbReference type="AlphaFoldDB" id="A0A1S1RII8"/>
<reference evidence="3" key="1">
    <citation type="submission" date="2016-07" db="EMBL/GenBank/DDBJ databases">
        <title>Frankia sp. NRRL B-16219 Genome sequencing.</title>
        <authorList>
            <person name="Ghodhbane-Gtari F."/>
            <person name="Swanson E."/>
            <person name="Gueddou A."/>
            <person name="Louati M."/>
            <person name="Nouioui I."/>
            <person name="Hezbri K."/>
            <person name="Abebe-Akele F."/>
            <person name="Simpson S."/>
            <person name="Morris K."/>
            <person name="Thomas K."/>
            <person name="Gtari M."/>
            <person name="Tisa L.S."/>
        </authorList>
    </citation>
    <scope>NUCLEOTIDE SEQUENCE [LARGE SCALE GENOMIC DNA]</scope>
    <source>
        <strain evidence="3">NRRL B-16219</strain>
    </source>
</reference>